<evidence type="ECO:0000313" key="1">
    <source>
        <dbReference type="EMBL" id="MDN5205622.1"/>
    </source>
</evidence>
<dbReference type="Proteomes" id="UP001172082">
    <property type="component" value="Unassembled WGS sequence"/>
</dbReference>
<keyword evidence="2" id="KW-1185">Reference proteome</keyword>
<dbReference type="RefSeq" id="WP_346755643.1">
    <property type="nucleotide sequence ID" value="NZ_JAUJEA010000022.1"/>
</dbReference>
<sequence>MEFDVNDVLTLLQKAAEKADLGLEHGNFGELSIYLEENRKDGDARITEDYLYKNLYRPSKNSLKDGDQTISANQGYLNSICRSIGFRNFEQFQSTLSSPIHPILKSCESGWYCYVRRNTKESVIYQSPVRIYEGDHKMHFELKGPSQRYKGHIRLKNDCLFCNFSADNEKEFLHIYRIGSREKPKVLTGVFAGISTAGFPIGGRVVLIREEVPFGELKNRQFSIAEAQNMEEMRYKKLSKFFQSYEDNNLRIENPITFDLDDLEL</sequence>
<dbReference type="EMBL" id="JAUJEA010000022">
    <property type="protein sequence ID" value="MDN5205622.1"/>
    <property type="molecule type" value="Genomic_DNA"/>
</dbReference>
<comment type="caution">
    <text evidence="1">The sequence shown here is derived from an EMBL/GenBank/DDBJ whole genome shotgun (WGS) entry which is preliminary data.</text>
</comment>
<accession>A0ABT8L0D8</accession>
<reference evidence="1" key="1">
    <citation type="submission" date="2023-06" db="EMBL/GenBank/DDBJ databases">
        <title>Genomic of Parafulvivirga corallium.</title>
        <authorList>
            <person name="Wang G."/>
        </authorList>
    </citation>
    <scope>NUCLEOTIDE SEQUENCE</scope>
    <source>
        <strain evidence="1">BMA10</strain>
    </source>
</reference>
<proteinExistence type="predicted"/>
<protein>
    <submittedName>
        <fullName evidence="1">Uncharacterized protein</fullName>
    </submittedName>
</protein>
<gene>
    <name evidence="1" type="ORF">QQ008_29830</name>
</gene>
<organism evidence="1 2">
    <name type="scientific">Splendidivirga corallicola</name>
    <dbReference type="NCBI Taxonomy" id="3051826"/>
    <lineage>
        <taxon>Bacteria</taxon>
        <taxon>Pseudomonadati</taxon>
        <taxon>Bacteroidota</taxon>
        <taxon>Cytophagia</taxon>
        <taxon>Cytophagales</taxon>
        <taxon>Splendidivirgaceae</taxon>
        <taxon>Splendidivirga</taxon>
    </lineage>
</organism>
<evidence type="ECO:0000313" key="2">
    <source>
        <dbReference type="Proteomes" id="UP001172082"/>
    </source>
</evidence>
<name>A0ABT8L0D8_9BACT</name>